<dbReference type="Pfam" id="PF03564">
    <property type="entry name" value="DUF1759"/>
    <property type="match status" value="1"/>
</dbReference>
<evidence type="ECO:0000256" key="1">
    <source>
        <dbReference type="SAM" id="MobiDB-lite"/>
    </source>
</evidence>
<organism evidence="4">
    <name type="scientific">Enterobius vermicularis</name>
    <name type="common">Human pinworm</name>
    <dbReference type="NCBI Taxonomy" id="51028"/>
    <lineage>
        <taxon>Eukaryota</taxon>
        <taxon>Metazoa</taxon>
        <taxon>Ecdysozoa</taxon>
        <taxon>Nematoda</taxon>
        <taxon>Chromadorea</taxon>
        <taxon>Rhabditida</taxon>
        <taxon>Spirurina</taxon>
        <taxon>Oxyuridomorpha</taxon>
        <taxon>Oxyuroidea</taxon>
        <taxon>Oxyuridae</taxon>
        <taxon>Enterobius</taxon>
    </lineage>
</organism>
<evidence type="ECO:0000313" key="4">
    <source>
        <dbReference type="WBParaSite" id="EVEC_0000000301-mRNA-1"/>
    </source>
</evidence>
<feature type="region of interest" description="Disordered" evidence="1">
    <location>
        <begin position="1"/>
        <end position="21"/>
    </location>
</feature>
<dbReference type="PANTHER" id="PTHR47331">
    <property type="entry name" value="PHD-TYPE DOMAIN-CONTAINING PROTEIN"/>
    <property type="match status" value="1"/>
</dbReference>
<proteinExistence type="predicted"/>
<keyword evidence="3" id="KW-1185">Reference proteome</keyword>
<dbReference type="WBParaSite" id="EVEC_0000000301-mRNA-1">
    <property type="protein sequence ID" value="EVEC_0000000301-mRNA-1"/>
    <property type="gene ID" value="EVEC_0000000301"/>
</dbReference>
<reference evidence="4" key="1">
    <citation type="submission" date="2017-02" db="UniProtKB">
        <authorList>
            <consortium name="WormBaseParasite"/>
        </authorList>
    </citation>
    <scope>IDENTIFICATION</scope>
</reference>
<dbReference type="STRING" id="51028.A0A0N4USE0"/>
<name>A0A0N4USE0_ENTVE</name>
<reference evidence="2 3" key="2">
    <citation type="submission" date="2018-10" db="EMBL/GenBank/DDBJ databases">
        <authorList>
            <consortium name="Pathogen Informatics"/>
        </authorList>
    </citation>
    <scope>NUCLEOTIDE SEQUENCE [LARGE SCALE GENOMIC DNA]</scope>
</reference>
<sequence>MKEARFKVSLSRNSNSKSNPLSRIPKFSGNIKYWSDFWRKFEINVDKNSDFSDKQKLEYLKEAVVGYAKKVVDKYTITATNYSVVKNVLRQKFDKPDEAVKILTDELSKLPKADSGSLIGTVQKIDRILQLLQAIGFDVNTRLIEIMIEGKLPDYLLEDMNKKKKENVEWTTMNLLKELKEVVFSYQAAVDTVHKSNAAGNSVGQSKRSRAVSKGRSEPPSKPDNANAKLGPKSNSSNNLGGFSASTESLNVSQICCFCEGCHKNHLCTAYTTVQARKNRAQQLKLCLGCLRKGHLFSQCKMPLKPCYGCGSRHNSAFCNASENKTRSSGKVTVPSLKQEQIIVTDVSTSSPVVPSAFIDNSVTRTILPMCVEAVVTNPWDLLSGKKVVVQFNKNFEGTFVVEEFAKALGIIGTEAPVTTVVNSFTASGGAAQILEPVELGIWQKDGNLEIIKARPVRGFGTKLQTIFLTENEIPDLMISSHLSKPLVWHQPQVYIGSNYFYKFVKMEHQTKSGFMYHGTLLGPSISGNGLIKKVEKVDRKLEDELAEMRRAVDELWTLDSDKKIDSGDRRKS</sequence>
<dbReference type="Proteomes" id="UP000274131">
    <property type="component" value="Unassembled WGS sequence"/>
</dbReference>
<gene>
    <name evidence="2" type="ORF">EVEC_LOCUS4</name>
</gene>
<dbReference type="PANTHER" id="PTHR47331:SF5">
    <property type="entry name" value="RIBONUCLEASE H"/>
    <property type="match status" value="1"/>
</dbReference>
<evidence type="ECO:0000313" key="2">
    <source>
        <dbReference type="EMBL" id="VDD84861.1"/>
    </source>
</evidence>
<feature type="compositionally biased region" description="Polar residues" evidence="1">
    <location>
        <begin position="10"/>
        <end position="21"/>
    </location>
</feature>
<dbReference type="InterPro" id="IPR005312">
    <property type="entry name" value="DUF1759"/>
</dbReference>
<evidence type="ECO:0000313" key="3">
    <source>
        <dbReference type="Proteomes" id="UP000274131"/>
    </source>
</evidence>
<dbReference type="AlphaFoldDB" id="A0A0N4USE0"/>
<protein>
    <submittedName>
        <fullName evidence="4">DUF1758 domain-containing protein</fullName>
    </submittedName>
</protein>
<accession>A0A0N4USE0</accession>
<dbReference type="EMBL" id="UXUI01000001">
    <property type="protein sequence ID" value="VDD84861.1"/>
    <property type="molecule type" value="Genomic_DNA"/>
</dbReference>
<dbReference type="OrthoDB" id="5863857at2759"/>
<feature type="region of interest" description="Disordered" evidence="1">
    <location>
        <begin position="197"/>
        <end position="238"/>
    </location>
</feature>